<dbReference type="Proteomes" id="UP000262582">
    <property type="component" value="Chromosome"/>
</dbReference>
<dbReference type="OrthoDB" id="9807414at2"/>
<reference evidence="2 4" key="2">
    <citation type="submission" date="2018-08" db="EMBL/GenBank/DDBJ databases">
        <title>Complete genome of the Arcobacter ellisii type strain LMG 26155.</title>
        <authorList>
            <person name="Miller W.G."/>
            <person name="Yee E."/>
            <person name="Bono J.L."/>
        </authorList>
    </citation>
    <scope>NUCLEOTIDE SEQUENCE [LARGE SCALE GENOMIC DNA]</scope>
    <source>
        <strain evidence="2 4">LMG 26155</strain>
    </source>
</reference>
<dbReference type="RefSeq" id="WP_118917993.1">
    <property type="nucleotide sequence ID" value="NZ_CP032097.1"/>
</dbReference>
<dbReference type="Proteomes" id="UP000290588">
    <property type="component" value="Unassembled WGS sequence"/>
</dbReference>
<dbReference type="EMBL" id="CP032097">
    <property type="protein sequence ID" value="AXX95831.1"/>
    <property type="molecule type" value="Genomic_DNA"/>
</dbReference>
<evidence type="ECO:0000313" key="4">
    <source>
        <dbReference type="Proteomes" id="UP000262582"/>
    </source>
</evidence>
<evidence type="ECO:0000259" key="1">
    <source>
        <dbReference type="Pfam" id="PF13524"/>
    </source>
</evidence>
<dbReference type="KEGG" id="aell:AELL_2199"/>
<name>A0A347UAF3_9BACT</name>
<proteinExistence type="predicted"/>
<dbReference type="InterPro" id="IPR055259">
    <property type="entry name" value="YkvP/CgeB_Glyco_trans-like"/>
</dbReference>
<accession>A0A347UAF3</accession>
<gene>
    <name evidence="2" type="ORF">AELL_2199</name>
    <name evidence="3" type="ORF">CP962_09990</name>
</gene>
<dbReference type="AlphaFoldDB" id="A0A347UAF3"/>
<feature type="domain" description="Spore protein YkvP/CgeB glycosyl transferase-like" evidence="1">
    <location>
        <begin position="201"/>
        <end position="326"/>
    </location>
</feature>
<sequence>MQKHYKIVHCGIFNEKDNGNFFYGLERKISHGLIQNGHFVYDFSYRDVERNSRFLRIKDSGLKKMNQKLINICKNIDADILFLAKAEKIDKETLIKIREILPNIKIVQWYVDHLLEKDEFFDKLDCIDIFYYANAKELQNLSKKYQNTVFSFFPNISDPAFDKKLESEKINDVIYIARDYNEDVRTKFAVLLKDFCDKENIKLKVYASLGNPAIFGNDFHKAIAQTKIAINFNRDDNLNEVNQEKILGASDRMAQFLGSGICTFSPRIKGFEKLYKDKEEIVYFDTPNDCFEKLKYYLKDKNYELIAKKGQEKTYEIANAKRVTQFMLELLFKDDKSNNYEWSEYKFKQGNQI</sequence>
<dbReference type="Pfam" id="PF13524">
    <property type="entry name" value="Glyco_trans_1_2"/>
    <property type="match status" value="1"/>
</dbReference>
<evidence type="ECO:0000313" key="2">
    <source>
        <dbReference type="EMBL" id="AXX95831.1"/>
    </source>
</evidence>
<keyword evidence="4" id="KW-1185">Reference proteome</keyword>
<organism evidence="3 5">
    <name type="scientific">Arcobacter ellisii</name>
    <dbReference type="NCBI Taxonomy" id="913109"/>
    <lineage>
        <taxon>Bacteria</taxon>
        <taxon>Pseudomonadati</taxon>
        <taxon>Campylobacterota</taxon>
        <taxon>Epsilonproteobacteria</taxon>
        <taxon>Campylobacterales</taxon>
        <taxon>Arcobacteraceae</taxon>
        <taxon>Arcobacter</taxon>
    </lineage>
</organism>
<dbReference type="EMBL" id="NXIG01000010">
    <property type="protein sequence ID" value="RXI29691.1"/>
    <property type="molecule type" value="Genomic_DNA"/>
</dbReference>
<protein>
    <submittedName>
        <fullName evidence="2">Glycosyltransferase, family 1</fullName>
    </submittedName>
</protein>
<evidence type="ECO:0000313" key="3">
    <source>
        <dbReference type="EMBL" id="RXI29691.1"/>
    </source>
</evidence>
<evidence type="ECO:0000313" key="5">
    <source>
        <dbReference type="Proteomes" id="UP000290588"/>
    </source>
</evidence>
<reference evidence="3 5" key="1">
    <citation type="submission" date="2017-09" db="EMBL/GenBank/DDBJ databases">
        <title>Genomics of the genus Arcobacter.</title>
        <authorList>
            <person name="Perez-Cataluna A."/>
            <person name="Figueras M.J."/>
            <person name="Salas-Masso N."/>
        </authorList>
    </citation>
    <scope>NUCLEOTIDE SEQUENCE [LARGE SCALE GENOMIC DNA]</scope>
    <source>
        <strain evidence="3 5">CECT 7837</strain>
    </source>
</reference>